<dbReference type="Pfam" id="PF00300">
    <property type="entry name" value="His_Phos_1"/>
    <property type="match status" value="1"/>
</dbReference>
<organism evidence="2 3">
    <name type="scientific">Candidatus Desulfatibia vada</name>
    <dbReference type="NCBI Taxonomy" id="2841696"/>
    <lineage>
        <taxon>Bacteria</taxon>
        <taxon>Pseudomonadati</taxon>
        <taxon>Thermodesulfobacteriota</taxon>
        <taxon>Desulfobacteria</taxon>
        <taxon>Desulfobacterales</taxon>
        <taxon>Desulfobacterales incertae sedis</taxon>
        <taxon>Candidatus Desulfatibia</taxon>
    </lineage>
</organism>
<dbReference type="InterPro" id="IPR013078">
    <property type="entry name" value="His_Pase_superF_clade-1"/>
</dbReference>
<dbReference type="Gene3D" id="3.40.50.1240">
    <property type="entry name" value="Phosphoglycerate mutase-like"/>
    <property type="match status" value="1"/>
</dbReference>
<evidence type="ECO:0000313" key="2">
    <source>
        <dbReference type="EMBL" id="MBC8430923.1"/>
    </source>
</evidence>
<dbReference type="Proteomes" id="UP000605201">
    <property type="component" value="Unassembled WGS sequence"/>
</dbReference>
<feature type="binding site" evidence="1">
    <location>
        <position position="58"/>
    </location>
    <ligand>
        <name>substrate</name>
    </ligand>
</feature>
<dbReference type="AlphaFoldDB" id="A0A8J6NYK5"/>
<comment type="caution">
    <text evidence="2">The sequence shown here is derived from an EMBL/GenBank/DDBJ whole genome shotgun (WGS) entry which is preliminary data.</text>
</comment>
<dbReference type="CDD" id="cd07067">
    <property type="entry name" value="HP_PGM_like"/>
    <property type="match status" value="1"/>
</dbReference>
<gene>
    <name evidence="2" type="ORF">H8D96_03290</name>
</gene>
<proteinExistence type="predicted"/>
<evidence type="ECO:0000256" key="1">
    <source>
        <dbReference type="PIRSR" id="PIRSR613078-2"/>
    </source>
</evidence>
<name>A0A8J6NYK5_9BACT</name>
<dbReference type="EMBL" id="JACNIG010000093">
    <property type="protein sequence ID" value="MBC8430923.1"/>
    <property type="molecule type" value="Genomic_DNA"/>
</dbReference>
<protein>
    <submittedName>
        <fullName evidence="2">Histidine phosphatase family protein</fullName>
    </submittedName>
</protein>
<dbReference type="PANTHER" id="PTHR47623">
    <property type="entry name" value="OS09G0287300 PROTEIN"/>
    <property type="match status" value="1"/>
</dbReference>
<reference evidence="2 3" key="1">
    <citation type="submission" date="2020-08" db="EMBL/GenBank/DDBJ databases">
        <title>Bridging the membrane lipid divide: bacteria of the FCB group superphylum have the potential to synthesize archaeal ether lipids.</title>
        <authorList>
            <person name="Villanueva L."/>
            <person name="Von Meijenfeldt F.A.B."/>
            <person name="Westbye A.B."/>
            <person name="Yadav S."/>
            <person name="Hopmans E.C."/>
            <person name="Dutilh B.E."/>
            <person name="Sinninghe Damste J.S."/>
        </authorList>
    </citation>
    <scope>NUCLEOTIDE SEQUENCE [LARGE SCALE GENOMIC DNA]</scope>
    <source>
        <strain evidence="2">NIOZ-UU17</strain>
    </source>
</reference>
<dbReference type="PANTHER" id="PTHR47623:SF1">
    <property type="entry name" value="OS09G0287300 PROTEIN"/>
    <property type="match status" value="1"/>
</dbReference>
<dbReference type="SUPFAM" id="SSF53254">
    <property type="entry name" value="Phosphoglycerate mutase-like"/>
    <property type="match status" value="1"/>
</dbReference>
<accession>A0A8J6NYK5</accession>
<dbReference type="InterPro" id="IPR029033">
    <property type="entry name" value="His_PPase_superfam"/>
</dbReference>
<sequence>MKTIILVRHAKSSWKNGSLDDFDRPLNKRGKMNAPFMGEKLQERRIMPDLILSSPAKRARKTAVAVAKAIGYPKKKIIFDEKIYHASAWYLFEMVRALDDDYETIMLFGHNPGFNDFADILLKKNPVDNIPTTGVYCIRFNVDRWENVRDGKGESVFFDYPRQYQDE</sequence>
<evidence type="ECO:0000313" key="3">
    <source>
        <dbReference type="Proteomes" id="UP000605201"/>
    </source>
</evidence>